<gene>
    <name evidence="7" type="ORF">G5V65_18485</name>
</gene>
<proteinExistence type="predicted"/>
<dbReference type="PANTHER" id="PTHR30086:SF20">
    <property type="entry name" value="ARGININE EXPORTER PROTEIN ARGO-RELATED"/>
    <property type="match status" value="1"/>
</dbReference>
<dbReference type="InterPro" id="IPR001123">
    <property type="entry name" value="LeuE-type"/>
</dbReference>
<evidence type="ECO:0000256" key="4">
    <source>
        <dbReference type="ARBA" id="ARBA00022989"/>
    </source>
</evidence>
<keyword evidence="8" id="KW-1185">Reference proteome</keyword>
<evidence type="ECO:0000256" key="5">
    <source>
        <dbReference type="ARBA" id="ARBA00023136"/>
    </source>
</evidence>
<dbReference type="Proteomes" id="UP000474758">
    <property type="component" value="Unassembled WGS sequence"/>
</dbReference>
<feature type="transmembrane region" description="Helical" evidence="6">
    <location>
        <begin position="51"/>
        <end position="69"/>
    </location>
</feature>
<dbReference type="PIRSF" id="PIRSF006324">
    <property type="entry name" value="LeuE"/>
    <property type="match status" value="1"/>
</dbReference>
<dbReference type="Pfam" id="PF01810">
    <property type="entry name" value="LysE"/>
    <property type="match status" value="1"/>
</dbReference>
<organism evidence="7 8">
    <name type="scientific">Paragemmobacter kunshanensis</name>
    <dbReference type="NCBI Taxonomy" id="2583234"/>
    <lineage>
        <taxon>Bacteria</taxon>
        <taxon>Pseudomonadati</taxon>
        <taxon>Pseudomonadota</taxon>
        <taxon>Alphaproteobacteria</taxon>
        <taxon>Rhodobacterales</taxon>
        <taxon>Paracoccaceae</taxon>
        <taxon>Paragemmobacter</taxon>
    </lineage>
</organism>
<keyword evidence="4 6" id="KW-1133">Transmembrane helix</keyword>
<evidence type="ECO:0000256" key="6">
    <source>
        <dbReference type="SAM" id="Phobius"/>
    </source>
</evidence>
<evidence type="ECO:0000256" key="2">
    <source>
        <dbReference type="ARBA" id="ARBA00022475"/>
    </source>
</evidence>
<dbReference type="GO" id="GO:0005886">
    <property type="term" value="C:plasma membrane"/>
    <property type="evidence" value="ECO:0007669"/>
    <property type="project" value="UniProtKB-SubCell"/>
</dbReference>
<protein>
    <submittedName>
        <fullName evidence="7">LysE family translocator</fullName>
    </submittedName>
</protein>
<dbReference type="PANTHER" id="PTHR30086">
    <property type="entry name" value="ARGININE EXPORTER PROTEIN ARGO"/>
    <property type="match status" value="1"/>
</dbReference>
<evidence type="ECO:0000313" key="8">
    <source>
        <dbReference type="Proteomes" id="UP000474758"/>
    </source>
</evidence>
<feature type="transmembrane region" description="Helical" evidence="6">
    <location>
        <begin position="89"/>
        <end position="110"/>
    </location>
</feature>
<name>A0A6M1UAJ7_9RHOB</name>
<keyword evidence="5 6" id="KW-0472">Membrane</keyword>
<dbReference type="EMBL" id="JAALFE010000025">
    <property type="protein sequence ID" value="NGQ92883.1"/>
    <property type="molecule type" value="Genomic_DNA"/>
</dbReference>
<accession>A0A6M1UAJ7</accession>
<dbReference type="AlphaFoldDB" id="A0A6M1UAJ7"/>
<evidence type="ECO:0000313" key="7">
    <source>
        <dbReference type="EMBL" id="NGQ92883.1"/>
    </source>
</evidence>
<evidence type="ECO:0000256" key="1">
    <source>
        <dbReference type="ARBA" id="ARBA00004651"/>
    </source>
</evidence>
<feature type="transmembrane region" description="Helical" evidence="6">
    <location>
        <begin position="122"/>
        <end position="140"/>
    </location>
</feature>
<sequence>MAFILGHTVKGGARAGTAAMLGIWTGALGHVVLAVSGLSAIIATSALAFSVVKWIGVAYLLWIGIQAIRHAGGTFINEAAPVGSSFGRIYWQGVLVDLLNPKVAIFFLAFLPQFVVPGAGPVWAQLLLHGVLIIVVAAVIEPPLVLLGSTLTTPLRSSPGLAKALDRTLGALLIALAARLALSKI</sequence>
<reference evidence="7 8" key="1">
    <citation type="submission" date="2020-02" db="EMBL/GenBank/DDBJ databases">
        <title>Rhodobacter translucens sp. nov., a novel bacterium isolated from activated sludge.</title>
        <authorList>
            <person name="Liu J."/>
        </authorList>
    </citation>
    <scope>NUCLEOTIDE SEQUENCE [LARGE SCALE GENOMIC DNA]</scope>
    <source>
        <strain evidence="7 8">HX-7-19</strain>
    </source>
</reference>
<dbReference type="GO" id="GO:0015171">
    <property type="term" value="F:amino acid transmembrane transporter activity"/>
    <property type="evidence" value="ECO:0007669"/>
    <property type="project" value="TreeGrafter"/>
</dbReference>
<comment type="subcellular location">
    <subcellularLocation>
        <location evidence="1">Cell membrane</location>
        <topology evidence="1">Multi-pass membrane protein</topology>
    </subcellularLocation>
</comment>
<keyword evidence="3 6" id="KW-0812">Transmembrane</keyword>
<keyword evidence="2" id="KW-1003">Cell membrane</keyword>
<evidence type="ECO:0000256" key="3">
    <source>
        <dbReference type="ARBA" id="ARBA00022692"/>
    </source>
</evidence>
<feature type="transmembrane region" description="Helical" evidence="6">
    <location>
        <begin position="20"/>
        <end position="44"/>
    </location>
</feature>
<comment type="caution">
    <text evidence="7">The sequence shown here is derived from an EMBL/GenBank/DDBJ whole genome shotgun (WGS) entry which is preliminary data.</text>
</comment>